<evidence type="ECO:0000313" key="8">
    <source>
        <dbReference type="EMBL" id="SVA52925.1"/>
    </source>
</evidence>
<comment type="subcellular location">
    <subcellularLocation>
        <location evidence="1">Cell membrane</location>
        <topology evidence="1">Multi-pass membrane protein</topology>
    </subcellularLocation>
</comment>
<dbReference type="PANTHER" id="PTHR33406:SF12">
    <property type="entry name" value="BLR2997 PROTEIN"/>
    <property type="match status" value="1"/>
</dbReference>
<organism evidence="8">
    <name type="scientific">marine metagenome</name>
    <dbReference type="NCBI Taxonomy" id="408172"/>
    <lineage>
        <taxon>unclassified sequences</taxon>
        <taxon>metagenomes</taxon>
        <taxon>ecological metagenomes</taxon>
    </lineage>
</organism>
<proteinExistence type="predicted"/>
<feature type="domain" description="SSD" evidence="7">
    <location>
        <begin position="566"/>
        <end position="691"/>
    </location>
</feature>
<dbReference type="EMBL" id="UINC01012072">
    <property type="protein sequence ID" value="SVA52925.1"/>
    <property type="molecule type" value="Genomic_DNA"/>
</dbReference>
<keyword evidence="3 6" id="KW-0812">Transmembrane</keyword>
<dbReference type="InterPro" id="IPR000731">
    <property type="entry name" value="SSD"/>
</dbReference>
<protein>
    <recommendedName>
        <fullName evidence="7">SSD domain-containing protein</fullName>
    </recommendedName>
</protein>
<evidence type="ECO:0000256" key="5">
    <source>
        <dbReference type="ARBA" id="ARBA00023136"/>
    </source>
</evidence>
<feature type="transmembrane region" description="Helical" evidence="6">
    <location>
        <begin position="540"/>
        <end position="559"/>
    </location>
</feature>
<accession>A0A381WK84</accession>
<feature type="transmembrane region" description="Helical" evidence="6">
    <location>
        <begin position="566"/>
        <end position="588"/>
    </location>
</feature>
<evidence type="ECO:0000256" key="2">
    <source>
        <dbReference type="ARBA" id="ARBA00022475"/>
    </source>
</evidence>
<feature type="transmembrane region" description="Helical" evidence="6">
    <location>
        <begin position="634"/>
        <end position="660"/>
    </location>
</feature>
<feature type="transmembrane region" description="Helical" evidence="6">
    <location>
        <begin position="188"/>
        <end position="208"/>
    </location>
</feature>
<dbReference type="SUPFAM" id="SSF82866">
    <property type="entry name" value="Multidrug efflux transporter AcrB transmembrane domain"/>
    <property type="match status" value="2"/>
</dbReference>
<dbReference type="InterPro" id="IPR004869">
    <property type="entry name" value="MMPL_dom"/>
</dbReference>
<feature type="transmembrane region" description="Helical" evidence="6">
    <location>
        <begin position="336"/>
        <end position="359"/>
    </location>
</feature>
<dbReference type="InterPro" id="IPR001036">
    <property type="entry name" value="Acrflvin-R"/>
</dbReference>
<name>A0A381WK84_9ZZZZ</name>
<dbReference type="Pfam" id="PF03176">
    <property type="entry name" value="MMPL"/>
    <property type="match status" value="2"/>
</dbReference>
<dbReference type="GO" id="GO:0022857">
    <property type="term" value="F:transmembrane transporter activity"/>
    <property type="evidence" value="ECO:0007669"/>
    <property type="project" value="InterPro"/>
</dbReference>
<feature type="domain" description="SSD" evidence="7">
    <location>
        <begin position="191"/>
        <end position="314"/>
    </location>
</feature>
<keyword evidence="4 6" id="KW-1133">Transmembrane helix</keyword>
<dbReference type="PRINTS" id="PR00702">
    <property type="entry name" value="ACRIFLAVINRP"/>
</dbReference>
<dbReference type="InterPro" id="IPR050545">
    <property type="entry name" value="Mycobact_MmpL"/>
</dbReference>
<evidence type="ECO:0000256" key="3">
    <source>
        <dbReference type="ARBA" id="ARBA00022692"/>
    </source>
</evidence>
<dbReference type="PROSITE" id="PS50156">
    <property type="entry name" value="SSD"/>
    <property type="match status" value="2"/>
</dbReference>
<sequence>MVDRYFSFQKIFGREDNVITIIYKPQDALKKNLYIELEDLVYQIDELPDVRNVASLFTLSDIDLKAWIGDLYDHSTPWDEDSILKALKYIQEDPSIGSRVLSKDLNYGAIIITLTDVANNHHDRTALINQIKTLTAKTSPEWTYSGVSVLRTEYVSYMIRDNFLFLPPIAILLVCILSFLFRNWVQVLLPILTVLITVIWLLGFMGLLGLEINIMTYIVPTLLFIIGIGDAIHIQARFRENLSRGDTDPEKAMLLTMVQMSKVIFLTSLTTSIGFLALMTTSIKIVQEFGFEIAIGVMMAWLVSLLVVPSGILLLKGFQYQRKDPFSTLLKWLSTAILNRPWVFVIIPLMISAICIFKIKDISTDASLMDDLRPQNKLYHDLKLTEKYFGGVLPFEVLLHLDHSYNGAPKNVVDPDVLPFLNQIESLLRFQLKESRFFSLSDLLESVKRIRGDDMSASYAQETIDIVLENQSKGQIKLVSPDGRTLRISGLIENKTSSAMEKIYSQLDSLAQSFPPYLSIEYTGTTVVALKTNDYLVQSLSNSLGIALLFISIIMIFLFRTKSILFASLLTNLIPIFTVLGALAWLEISIRPPTAMTFSVALGIAVDDSLHFLLRYRRELSQGLSRKDAIKTTIMNTGSALLITTTVLVSGFSVLVLSAFLPTYQFGILSASMIGSALVCDLTLLPALCLLLPSDHHRET</sequence>
<evidence type="ECO:0000256" key="4">
    <source>
        <dbReference type="ARBA" id="ARBA00022989"/>
    </source>
</evidence>
<keyword evidence="2" id="KW-1003">Cell membrane</keyword>
<feature type="transmembrane region" description="Helical" evidence="6">
    <location>
        <begin position="293"/>
        <end position="315"/>
    </location>
</feature>
<dbReference type="Gene3D" id="1.20.1640.10">
    <property type="entry name" value="Multidrug efflux transporter AcrB transmembrane domain"/>
    <property type="match status" value="2"/>
</dbReference>
<dbReference type="AlphaFoldDB" id="A0A381WK84"/>
<feature type="transmembrane region" description="Helical" evidence="6">
    <location>
        <begin position="263"/>
        <end position="287"/>
    </location>
</feature>
<dbReference type="PANTHER" id="PTHR33406">
    <property type="entry name" value="MEMBRANE PROTEIN MJ1562-RELATED"/>
    <property type="match status" value="1"/>
</dbReference>
<feature type="transmembrane region" description="Helical" evidence="6">
    <location>
        <begin position="214"/>
        <end position="234"/>
    </location>
</feature>
<evidence type="ECO:0000259" key="7">
    <source>
        <dbReference type="PROSITE" id="PS50156"/>
    </source>
</evidence>
<feature type="transmembrane region" description="Helical" evidence="6">
    <location>
        <begin position="163"/>
        <end position="181"/>
    </location>
</feature>
<dbReference type="GO" id="GO:0005886">
    <property type="term" value="C:plasma membrane"/>
    <property type="evidence" value="ECO:0007669"/>
    <property type="project" value="UniProtKB-SubCell"/>
</dbReference>
<gene>
    <name evidence="8" type="ORF">METZ01_LOCUS105779</name>
</gene>
<keyword evidence="5 6" id="KW-0472">Membrane</keyword>
<evidence type="ECO:0000256" key="6">
    <source>
        <dbReference type="SAM" id="Phobius"/>
    </source>
</evidence>
<reference evidence="8" key="1">
    <citation type="submission" date="2018-05" db="EMBL/GenBank/DDBJ databases">
        <authorList>
            <person name="Lanie J.A."/>
            <person name="Ng W.-L."/>
            <person name="Kazmierczak K.M."/>
            <person name="Andrzejewski T.M."/>
            <person name="Davidsen T.M."/>
            <person name="Wayne K.J."/>
            <person name="Tettelin H."/>
            <person name="Glass J.I."/>
            <person name="Rusch D."/>
            <person name="Podicherti R."/>
            <person name="Tsui H.-C.T."/>
            <person name="Winkler M.E."/>
        </authorList>
    </citation>
    <scope>NUCLEOTIDE SEQUENCE</scope>
</reference>
<feature type="transmembrane region" description="Helical" evidence="6">
    <location>
        <begin position="666"/>
        <end position="692"/>
    </location>
</feature>
<evidence type="ECO:0000256" key="1">
    <source>
        <dbReference type="ARBA" id="ARBA00004651"/>
    </source>
</evidence>